<dbReference type="AlphaFoldDB" id="A7BAI9"/>
<accession>A7BAI9</accession>
<dbReference type="EMBL" id="AAYI02000004">
    <property type="protein sequence ID" value="EDN80213.1"/>
    <property type="molecule type" value="Genomic_DNA"/>
</dbReference>
<gene>
    <name evidence="1" type="ORF">ACTODO_00653</name>
</gene>
<protein>
    <submittedName>
        <fullName evidence="1">Uncharacterized protein</fullName>
    </submittedName>
</protein>
<proteinExistence type="predicted"/>
<dbReference type="Proteomes" id="UP000003553">
    <property type="component" value="Unassembled WGS sequence"/>
</dbReference>
<keyword evidence="2" id="KW-1185">Reference proteome</keyword>
<dbReference type="eggNOG" id="ENOG5031IHI">
    <property type="taxonomic scope" value="Bacteria"/>
</dbReference>
<organism evidence="1 2">
    <name type="scientific">Schaalia dentiphila ATCC 17982</name>
    <dbReference type="NCBI Taxonomy" id="411466"/>
    <lineage>
        <taxon>Bacteria</taxon>
        <taxon>Bacillati</taxon>
        <taxon>Actinomycetota</taxon>
        <taxon>Actinomycetes</taxon>
        <taxon>Actinomycetales</taxon>
        <taxon>Actinomycetaceae</taxon>
        <taxon>Schaalia</taxon>
        <taxon>Schaalia dentiphila</taxon>
    </lineage>
</organism>
<reference evidence="1" key="2">
    <citation type="submission" date="2015-05" db="EMBL/GenBank/DDBJ databases">
        <title>Draft genome sequence of Actinomyces odontolyticus (ATCC 17982).</title>
        <authorList>
            <person name="Sudarsanam P."/>
            <person name="Ley R."/>
            <person name="Guruge J."/>
            <person name="Turnbaugh P.J."/>
            <person name="Mahowald M."/>
            <person name="Liep D."/>
            <person name="Gordon J."/>
        </authorList>
    </citation>
    <scope>NUCLEOTIDE SEQUENCE</scope>
    <source>
        <strain evidence="1">ATCC 17982</strain>
    </source>
</reference>
<name>A7BAI9_9ACTO</name>
<evidence type="ECO:0000313" key="2">
    <source>
        <dbReference type="Proteomes" id="UP000003553"/>
    </source>
</evidence>
<evidence type="ECO:0000313" key="1">
    <source>
        <dbReference type="EMBL" id="EDN80213.1"/>
    </source>
</evidence>
<reference evidence="1" key="1">
    <citation type="submission" date="2007-04" db="EMBL/GenBank/DDBJ databases">
        <authorList>
            <person name="Fulton L."/>
            <person name="Clifton S."/>
            <person name="Fulton B."/>
            <person name="Xu J."/>
            <person name="Minx P."/>
            <person name="Pepin K.H."/>
            <person name="Johnson M."/>
            <person name="Thiruvilangam P."/>
            <person name="Bhonagiri V."/>
            <person name="Nash W.E."/>
            <person name="Mardis E.R."/>
            <person name="Wilson R.K."/>
        </authorList>
    </citation>
    <scope>NUCLEOTIDE SEQUENCE [LARGE SCALE GENOMIC DNA]</scope>
    <source>
        <strain evidence="1">ATCC 17982</strain>
    </source>
</reference>
<dbReference type="HOGENOM" id="CLU_3303441_0_0_11"/>
<sequence length="39" mass="4362">MFEHGEDLVVSAVTANIPQTSLVTNFISQRETDDGYFTQ</sequence>
<comment type="caution">
    <text evidence="1">The sequence shown here is derived from an EMBL/GenBank/DDBJ whole genome shotgun (WGS) entry which is preliminary data.</text>
</comment>